<evidence type="ECO:0000313" key="2">
    <source>
        <dbReference type="Proteomes" id="UP001140949"/>
    </source>
</evidence>
<dbReference type="EMBL" id="JANAVB010039179">
    <property type="protein sequence ID" value="KAJ6800178.1"/>
    <property type="molecule type" value="Genomic_DNA"/>
</dbReference>
<gene>
    <name evidence="1" type="ORF">M6B38_205635</name>
</gene>
<keyword evidence="2" id="KW-1185">Reference proteome</keyword>
<comment type="caution">
    <text evidence="1">The sequence shown here is derived from an EMBL/GenBank/DDBJ whole genome shotgun (WGS) entry which is preliminary data.</text>
</comment>
<reference evidence="1" key="2">
    <citation type="submission" date="2023-04" db="EMBL/GenBank/DDBJ databases">
        <authorList>
            <person name="Bruccoleri R.E."/>
            <person name="Oakeley E.J."/>
            <person name="Faust A.-M."/>
            <person name="Dessus-Babus S."/>
            <person name="Altorfer M."/>
            <person name="Burckhardt D."/>
            <person name="Oertli M."/>
            <person name="Naumann U."/>
            <person name="Petersen F."/>
            <person name="Wong J."/>
        </authorList>
    </citation>
    <scope>NUCLEOTIDE SEQUENCE</scope>
    <source>
        <strain evidence="1">GSM-AAB239-AS_SAM_17_03QT</strain>
        <tissue evidence="1">Leaf</tissue>
    </source>
</reference>
<sequence>MPMIPRGTFLSPQFSLGGRSSKYLVGWREDRKLGPLRAPTPDSSLVHFSFFLPFPTAEEKLIRRGERWHMKGNE</sequence>
<protein>
    <submittedName>
        <fullName evidence="1">Uncharacterized protein</fullName>
    </submittedName>
</protein>
<organism evidence="1 2">
    <name type="scientific">Iris pallida</name>
    <name type="common">Sweet iris</name>
    <dbReference type="NCBI Taxonomy" id="29817"/>
    <lineage>
        <taxon>Eukaryota</taxon>
        <taxon>Viridiplantae</taxon>
        <taxon>Streptophyta</taxon>
        <taxon>Embryophyta</taxon>
        <taxon>Tracheophyta</taxon>
        <taxon>Spermatophyta</taxon>
        <taxon>Magnoliopsida</taxon>
        <taxon>Liliopsida</taxon>
        <taxon>Asparagales</taxon>
        <taxon>Iridaceae</taxon>
        <taxon>Iridoideae</taxon>
        <taxon>Irideae</taxon>
        <taxon>Iris</taxon>
    </lineage>
</organism>
<name>A0AAX6E807_IRIPA</name>
<dbReference type="AlphaFoldDB" id="A0AAX6E807"/>
<reference evidence="1" key="1">
    <citation type="journal article" date="2023" name="GigaByte">
        <title>Genome assembly of the bearded iris, Iris pallida Lam.</title>
        <authorList>
            <person name="Bruccoleri R.E."/>
            <person name="Oakeley E.J."/>
            <person name="Faust A.M.E."/>
            <person name="Altorfer M."/>
            <person name="Dessus-Babus S."/>
            <person name="Burckhardt D."/>
            <person name="Oertli M."/>
            <person name="Naumann U."/>
            <person name="Petersen F."/>
            <person name="Wong J."/>
        </authorList>
    </citation>
    <scope>NUCLEOTIDE SEQUENCE</scope>
    <source>
        <strain evidence="1">GSM-AAB239-AS_SAM_17_03QT</strain>
    </source>
</reference>
<dbReference type="Proteomes" id="UP001140949">
    <property type="component" value="Unassembled WGS sequence"/>
</dbReference>
<proteinExistence type="predicted"/>
<evidence type="ECO:0000313" key="1">
    <source>
        <dbReference type="EMBL" id="KAJ6800178.1"/>
    </source>
</evidence>
<accession>A0AAX6E807</accession>